<feature type="transmembrane region" description="Helical" evidence="7">
    <location>
        <begin position="787"/>
        <end position="810"/>
    </location>
</feature>
<gene>
    <name evidence="10" type="ORF">THRCLA_07707</name>
</gene>
<feature type="transmembrane region" description="Helical" evidence="7">
    <location>
        <begin position="721"/>
        <end position="741"/>
    </location>
</feature>
<feature type="transmembrane region" description="Helical" evidence="7">
    <location>
        <begin position="929"/>
        <end position="950"/>
    </location>
</feature>
<keyword evidence="2" id="KW-1003">Cell membrane</keyword>
<evidence type="ECO:0000313" key="11">
    <source>
        <dbReference type="Proteomes" id="UP000243217"/>
    </source>
</evidence>
<evidence type="ECO:0000313" key="10">
    <source>
        <dbReference type="EMBL" id="OQR95625.1"/>
    </source>
</evidence>
<feature type="transmembrane region" description="Helical" evidence="7">
    <location>
        <begin position="323"/>
        <end position="350"/>
    </location>
</feature>
<sequence>MSEYSTNEETALLSKPDTKLDIKSYDALLLQKDGYAWDYAIVFPNVPLDKPMEGLSHVLPKLHEAVPHVDLSSLPHLYAAQTKIAHGINAAQETITTGITTGITTVLDVFRTNEEHLSIEDICHRIHKSGLELRLFYSSHDSSSKQAPYILCQIRAPFALLKHEADRIDIQKLMDKDKLKEQAMRGYREYNIAPFPIEDTLKQYRLSPYQYIHMTYTERADMQDLYAHTATGLLFSGCERILLIESILTNSTGGGAGLDLIKLEASETIVAAFPLHNEREKVRLAEAWLHRKLMFRQPIAEIEAYFGPKVALYFAFLGHYAHWLLSAGIIGSLISVLQMINNIAIFGWNISLGSHWFQAMICTFSIFMVLWSTTMLEHWKRFNARLAMQWGTTDYTEEERPRPQFIGTLIPSPITGKFILYFDRKEQRRRKVISWLVLFLIVLMVLVLVSFTFYLRFYMAIEHKETFVININNGTKLYYGGIAASLGNVIQIAIMAEIYDRVCMRMNDYENHATESAHEEAFILKSIIFHFVNNFAALFYITFIKSTSGFEDACENRNCLQELRTTLIIIFGTQLIAGNIQEVLLPRLFIWIAKCQSGTAINKTVSKVESEFFLIDYGWRGTFNDYLELVLQFGFTVLFVGAFPATPMFSLLNNVLEIRIDAYRLLTDYRRPTPRPVVDMGAWVTVLDILATMAIVTNGYVMVYTSGVFDSLGSTEEEGAYYRLMLFLTFFTLMLFVRYVIWAVMKNNYSVEVRAQLKRQSFLSSKVYTREADDVVPEYAHDANYQALVIIAIITNCWVIFFTYEYAFILSKYFSSHGIKITMDLSYLELLLFIISVAILLIIRASVAKYINDVPAEKIMLLDSIITNVVGFNVENLKSEQSNLDCFSLHNIQELKELKNNWNLWNLCSQSKEPIEEIIIYYGTKVVMYFAYLNFYTIFLLVAGFVVFIFDQFINVDTFQFITHFNEIGSKRQVVEVYTIPIFGVFMALWATIFLEGWKRSGSIYALKWRTSNHHEIERPRFQFKGMPKNWNNNQTF</sequence>
<dbReference type="Pfam" id="PF04547">
    <property type="entry name" value="Anoctamin"/>
    <property type="match status" value="2"/>
</dbReference>
<evidence type="ECO:0000256" key="7">
    <source>
        <dbReference type="SAM" id="Phobius"/>
    </source>
</evidence>
<dbReference type="EMBL" id="JNBS01002072">
    <property type="protein sequence ID" value="OQR95625.1"/>
    <property type="molecule type" value="Genomic_DNA"/>
</dbReference>
<accession>A0A1V9ZC95</accession>
<feature type="domain" description="Anoctamin dimerisation" evidence="9">
    <location>
        <begin position="126"/>
        <end position="283"/>
    </location>
</feature>
<feature type="transmembrane region" description="Helical" evidence="7">
    <location>
        <begin position="521"/>
        <end position="543"/>
    </location>
</feature>
<feature type="transmembrane region" description="Helical" evidence="7">
    <location>
        <begin position="432"/>
        <end position="457"/>
    </location>
</feature>
<keyword evidence="11" id="KW-1185">Reference proteome</keyword>
<evidence type="ECO:0000256" key="2">
    <source>
        <dbReference type="ARBA" id="ARBA00022475"/>
    </source>
</evidence>
<name>A0A1V9ZC95_9STRA</name>
<feature type="transmembrane region" description="Helical" evidence="7">
    <location>
        <begin position="477"/>
        <end position="500"/>
    </location>
</feature>
<evidence type="ECO:0000259" key="8">
    <source>
        <dbReference type="Pfam" id="PF04547"/>
    </source>
</evidence>
<keyword evidence="5 7" id="KW-0472">Membrane</keyword>
<dbReference type="OrthoDB" id="296386at2759"/>
<protein>
    <submittedName>
        <fullName evidence="10">Anoctamin</fullName>
    </submittedName>
</protein>
<proteinExistence type="predicted"/>
<keyword evidence="6" id="KW-0325">Glycoprotein</keyword>
<evidence type="ECO:0000256" key="3">
    <source>
        <dbReference type="ARBA" id="ARBA00022692"/>
    </source>
</evidence>
<feature type="transmembrane region" description="Helical" evidence="7">
    <location>
        <begin position="978"/>
        <end position="998"/>
    </location>
</feature>
<dbReference type="PANTHER" id="PTHR12308:SF73">
    <property type="entry name" value="ANOCTAMIN"/>
    <property type="match status" value="1"/>
</dbReference>
<evidence type="ECO:0000256" key="1">
    <source>
        <dbReference type="ARBA" id="ARBA00004651"/>
    </source>
</evidence>
<evidence type="ECO:0000256" key="5">
    <source>
        <dbReference type="ARBA" id="ARBA00023136"/>
    </source>
</evidence>
<dbReference type="AlphaFoldDB" id="A0A1V9ZC95"/>
<organism evidence="10 11">
    <name type="scientific">Thraustotheca clavata</name>
    <dbReference type="NCBI Taxonomy" id="74557"/>
    <lineage>
        <taxon>Eukaryota</taxon>
        <taxon>Sar</taxon>
        <taxon>Stramenopiles</taxon>
        <taxon>Oomycota</taxon>
        <taxon>Saprolegniomycetes</taxon>
        <taxon>Saprolegniales</taxon>
        <taxon>Achlyaceae</taxon>
        <taxon>Thraustotheca</taxon>
    </lineage>
</organism>
<evidence type="ECO:0000256" key="4">
    <source>
        <dbReference type="ARBA" id="ARBA00022989"/>
    </source>
</evidence>
<dbReference type="GO" id="GO:0046983">
    <property type="term" value="F:protein dimerization activity"/>
    <property type="evidence" value="ECO:0007669"/>
    <property type="project" value="InterPro"/>
</dbReference>
<feature type="transmembrane region" description="Helical" evidence="7">
    <location>
        <begin position="629"/>
        <end position="656"/>
    </location>
</feature>
<evidence type="ECO:0000256" key="6">
    <source>
        <dbReference type="ARBA" id="ARBA00023180"/>
    </source>
</evidence>
<dbReference type="GO" id="GO:0005886">
    <property type="term" value="C:plasma membrane"/>
    <property type="evidence" value="ECO:0007669"/>
    <property type="project" value="UniProtKB-SubCell"/>
</dbReference>
<dbReference type="InterPro" id="IPR032394">
    <property type="entry name" value="Anoct_dimer"/>
</dbReference>
<keyword evidence="4 7" id="KW-1133">Transmembrane helix</keyword>
<dbReference type="GO" id="GO:0005254">
    <property type="term" value="F:chloride channel activity"/>
    <property type="evidence" value="ECO:0007669"/>
    <property type="project" value="TreeGrafter"/>
</dbReference>
<reference evidence="10 11" key="1">
    <citation type="journal article" date="2014" name="Genome Biol. Evol.">
        <title>The secreted proteins of Achlya hypogyna and Thraustotheca clavata identify the ancestral oomycete secretome and reveal gene acquisitions by horizontal gene transfer.</title>
        <authorList>
            <person name="Misner I."/>
            <person name="Blouin N."/>
            <person name="Leonard G."/>
            <person name="Richards T.A."/>
            <person name="Lane C.E."/>
        </authorList>
    </citation>
    <scope>NUCLEOTIDE SEQUENCE [LARGE SCALE GENOMIC DNA]</scope>
    <source>
        <strain evidence="10 11">ATCC 34112</strain>
    </source>
</reference>
<evidence type="ECO:0000259" key="9">
    <source>
        <dbReference type="Pfam" id="PF16178"/>
    </source>
</evidence>
<dbReference type="InterPro" id="IPR049452">
    <property type="entry name" value="Anoctamin_TM"/>
</dbReference>
<dbReference type="Pfam" id="PF16178">
    <property type="entry name" value="Anoct_dimer"/>
    <property type="match status" value="1"/>
</dbReference>
<keyword evidence="3 7" id="KW-0812">Transmembrane</keyword>
<dbReference type="PANTHER" id="PTHR12308">
    <property type="entry name" value="ANOCTAMIN"/>
    <property type="match status" value="1"/>
</dbReference>
<feature type="domain" description="Anoctamin transmembrane" evidence="8">
    <location>
        <begin position="302"/>
        <end position="760"/>
    </location>
</feature>
<comment type="caution">
    <text evidence="10">The sequence shown here is derived from an EMBL/GenBank/DDBJ whole genome shotgun (WGS) entry which is preliminary data.</text>
</comment>
<feature type="transmembrane region" description="Helical" evidence="7">
    <location>
        <begin position="677"/>
        <end position="701"/>
    </location>
</feature>
<feature type="domain" description="Anoctamin transmembrane" evidence="8">
    <location>
        <begin position="921"/>
        <end position="1030"/>
    </location>
</feature>
<feature type="transmembrane region" description="Helical" evidence="7">
    <location>
        <begin position="356"/>
        <end position="376"/>
    </location>
</feature>
<dbReference type="Proteomes" id="UP000243217">
    <property type="component" value="Unassembled WGS sequence"/>
</dbReference>
<dbReference type="InterPro" id="IPR007632">
    <property type="entry name" value="Anoctamin"/>
</dbReference>
<comment type="subcellular location">
    <subcellularLocation>
        <location evidence="1">Cell membrane</location>
        <topology evidence="1">Multi-pass membrane protein</topology>
    </subcellularLocation>
</comment>
<feature type="transmembrane region" description="Helical" evidence="7">
    <location>
        <begin position="830"/>
        <end position="851"/>
    </location>
</feature>